<organism evidence="2">
    <name type="scientific">Catovirus CTV1</name>
    <dbReference type="NCBI Taxonomy" id="1977631"/>
    <lineage>
        <taxon>Viruses</taxon>
        <taxon>Varidnaviria</taxon>
        <taxon>Bamfordvirae</taxon>
        <taxon>Nucleocytoviricota</taxon>
        <taxon>Megaviricetes</taxon>
        <taxon>Imitervirales</taxon>
        <taxon>Mimiviridae</taxon>
        <taxon>Klosneuvirinae</taxon>
        <taxon>Catovirus</taxon>
    </lineage>
</organism>
<evidence type="ECO:0000256" key="1">
    <source>
        <dbReference type="SAM" id="MobiDB-lite"/>
    </source>
</evidence>
<dbReference type="EMBL" id="KY684083">
    <property type="protein sequence ID" value="ARF08826.1"/>
    <property type="molecule type" value="Genomic_DNA"/>
</dbReference>
<feature type="compositionally biased region" description="Basic and acidic residues" evidence="1">
    <location>
        <begin position="211"/>
        <end position="228"/>
    </location>
</feature>
<name>A0A1V0SAV0_9VIRU</name>
<sequence length="240" mass="26732">MAKENTKSNNNNKGYVGFVYGSVIKTGWVRAFCVSAKGDINEEYTKFFEYYGPSIRCKYVRSNDPQDTLKKFCDLNKDVVCGNTLLIETSVSSAGTNLKTVSGESTCHNLGPDDEGDQNKSNQKDDNKKKKPVKQADNEENDGEEGGDNEEETKPKKNTKSSTVTKKGTTKVAKVEKVEEDVSDAEEAEAEKEEEQEEETKIVVKNKKTSKKEPESKKTSKKDPEPKKTIKVPGKVNKNK</sequence>
<gene>
    <name evidence="2" type="ORF">Catovirus_1_876</name>
</gene>
<evidence type="ECO:0000313" key="2">
    <source>
        <dbReference type="EMBL" id="ARF08826.1"/>
    </source>
</evidence>
<feature type="compositionally biased region" description="Acidic residues" evidence="1">
    <location>
        <begin position="138"/>
        <end position="151"/>
    </location>
</feature>
<accession>A0A1V0SAV0</accession>
<reference evidence="2" key="1">
    <citation type="journal article" date="2017" name="Science">
        <title>Giant viruses with an expanded complement of translation system components.</title>
        <authorList>
            <person name="Schulz F."/>
            <person name="Yutin N."/>
            <person name="Ivanova N.N."/>
            <person name="Ortega D.R."/>
            <person name="Lee T.K."/>
            <person name="Vierheilig J."/>
            <person name="Daims H."/>
            <person name="Horn M."/>
            <person name="Wagner M."/>
            <person name="Jensen G.J."/>
            <person name="Kyrpides N.C."/>
            <person name="Koonin E.V."/>
            <person name="Woyke T."/>
        </authorList>
    </citation>
    <scope>NUCLEOTIDE SEQUENCE</scope>
    <source>
        <strain evidence="2">CTV1</strain>
    </source>
</reference>
<proteinExistence type="predicted"/>
<feature type="compositionally biased region" description="Low complexity" evidence="1">
    <location>
        <begin position="160"/>
        <end position="172"/>
    </location>
</feature>
<protein>
    <submittedName>
        <fullName evidence="2">Uncharacterized protein</fullName>
    </submittedName>
</protein>
<feature type="region of interest" description="Disordered" evidence="1">
    <location>
        <begin position="101"/>
        <end position="240"/>
    </location>
</feature>
<feature type="compositionally biased region" description="Acidic residues" evidence="1">
    <location>
        <begin position="178"/>
        <end position="198"/>
    </location>
</feature>